<feature type="compositionally biased region" description="Polar residues" evidence="1">
    <location>
        <begin position="404"/>
        <end position="413"/>
    </location>
</feature>
<sequence>MAEDRHARGERTADAAGRLLTGLADKALRAAADKVSHKIDETAHGLMDKAGREDGGGPGVQAAMSGLGALSDGKGPIRAALSAGMAGLTAKLKGGGGKKKLKLTAIVETIDVGVPVRLAYDQWTRFEDFPTFMKKVEHAEQPEDGEVRWKAQVFWSHREWESTIVEQVPDSHIIWRSKGAKGHADGAVSFTGLGPNLTRICLVMEYHPQGLFERTGNLWRAQGRRARLELKHFARHVMVHALADPDEVEGWRGEIRDGEVVRTGEEAAEEEQERAAREERGERPRRGHEEQHEEHRARPRRAPEEHETAEEHEEHFARPRRATEQEMVEEHEEHKARPRRAPAADEEFAEHERRRRPPDHAEHEPAEEREEREPRRIRRRPPAESARQPARRRPADAEDRSARTKQPTPRTGR</sequence>
<dbReference type="Gene3D" id="3.30.530.20">
    <property type="match status" value="1"/>
</dbReference>
<dbReference type="Pfam" id="PF03364">
    <property type="entry name" value="Polyketide_cyc"/>
    <property type="match status" value="1"/>
</dbReference>
<feature type="compositionally biased region" description="Basic and acidic residues" evidence="1">
    <location>
        <begin position="273"/>
        <end position="306"/>
    </location>
</feature>
<accession>A0A3N1CWB8</accession>
<dbReference type="EMBL" id="RJKE01000001">
    <property type="protein sequence ID" value="ROO85589.1"/>
    <property type="molecule type" value="Genomic_DNA"/>
</dbReference>
<dbReference type="InterPro" id="IPR023393">
    <property type="entry name" value="START-like_dom_sf"/>
</dbReference>
<evidence type="ECO:0000313" key="3">
    <source>
        <dbReference type="EMBL" id="ROO85589.1"/>
    </source>
</evidence>
<dbReference type="InterPro" id="IPR005031">
    <property type="entry name" value="COQ10_START"/>
</dbReference>
<reference evidence="3 4" key="1">
    <citation type="submission" date="2018-11" db="EMBL/GenBank/DDBJ databases">
        <title>Sequencing the genomes of 1000 actinobacteria strains.</title>
        <authorList>
            <person name="Klenk H.-P."/>
        </authorList>
    </citation>
    <scope>NUCLEOTIDE SEQUENCE [LARGE SCALE GENOMIC DNA]</scope>
    <source>
        <strain evidence="3 4">DSM 44254</strain>
    </source>
</reference>
<dbReference type="CDD" id="cd07817">
    <property type="entry name" value="SRPBCC_8"/>
    <property type="match status" value="1"/>
</dbReference>
<dbReference type="RefSeq" id="WP_123665078.1">
    <property type="nucleotide sequence ID" value="NZ_RJKE01000001.1"/>
</dbReference>
<name>A0A3N1CWB8_9ACTN</name>
<dbReference type="PANTHER" id="PTHR33824">
    <property type="entry name" value="POLYKETIDE CYCLASE/DEHYDRASE AND LIPID TRANSPORT SUPERFAMILY PROTEIN"/>
    <property type="match status" value="1"/>
</dbReference>
<keyword evidence="4" id="KW-1185">Reference proteome</keyword>
<dbReference type="OrthoDB" id="3695445at2"/>
<dbReference type="InterPro" id="IPR047137">
    <property type="entry name" value="ORF3"/>
</dbReference>
<organism evidence="3 4">
    <name type="scientific">Actinocorallia herbida</name>
    <dbReference type="NCBI Taxonomy" id="58109"/>
    <lineage>
        <taxon>Bacteria</taxon>
        <taxon>Bacillati</taxon>
        <taxon>Actinomycetota</taxon>
        <taxon>Actinomycetes</taxon>
        <taxon>Streptosporangiales</taxon>
        <taxon>Thermomonosporaceae</taxon>
        <taxon>Actinocorallia</taxon>
    </lineage>
</organism>
<evidence type="ECO:0000313" key="4">
    <source>
        <dbReference type="Proteomes" id="UP000272400"/>
    </source>
</evidence>
<feature type="compositionally biased region" description="Basic and acidic residues" evidence="1">
    <location>
        <begin position="393"/>
        <end position="402"/>
    </location>
</feature>
<feature type="compositionally biased region" description="Basic and acidic residues" evidence="1">
    <location>
        <begin position="358"/>
        <end position="374"/>
    </location>
</feature>
<dbReference type="PANTHER" id="PTHR33824:SF7">
    <property type="entry name" value="POLYKETIDE CYCLASE_DEHYDRASE AND LIPID TRANSPORT SUPERFAMILY PROTEIN"/>
    <property type="match status" value="1"/>
</dbReference>
<evidence type="ECO:0000256" key="1">
    <source>
        <dbReference type="SAM" id="MobiDB-lite"/>
    </source>
</evidence>
<dbReference type="SUPFAM" id="SSF55961">
    <property type="entry name" value="Bet v1-like"/>
    <property type="match status" value="1"/>
</dbReference>
<feature type="domain" description="Coenzyme Q-binding protein COQ10 START" evidence="2">
    <location>
        <begin position="112"/>
        <end position="233"/>
    </location>
</feature>
<protein>
    <submittedName>
        <fullName evidence="3">Polyketide cyclase/dehydrase/lipid transport protein</fullName>
    </submittedName>
</protein>
<comment type="caution">
    <text evidence="3">The sequence shown here is derived from an EMBL/GenBank/DDBJ whole genome shotgun (WGS) entry which is preliminary data.</text>
</comment>
<feature type="region of interest" description="Disordered" evidence="1">
    <location>
        <begin position="259"/>
        <end position="413"/>
    </location>
</feature>
<proteinExistence type="predicted"/>
<dbReference type="AlphaFoldDB" id="A0A3N1CWB8"/>
<evidence type="ECO:0000259" key="2">
    <source>
        <dbReference type="Pfam" id="PF03364"/>
    </source>
</evidence>
<gene>
    <name evidence="3" type="ORF">EDD29_3135</name>
</gene>
<feature type="compositionally biased region" description="Basic and acidic residues" evidence="1">
    <location>
        <begin position="312"/>
        <end position="324"/>
    </location>
</feature>
<dbReference type="Proteomes" id="UP000272400">
    <property type="component" value="Unassembled WGS sequence"/>
</dbReference>